<dbReference type="InterPro" id="IPR001007">
    <property type="entry name" value="VWF_dom"/>
</dbReference>
<dbReference type="Gene3D" id="6.20.200.20">
    <property type="match status" value="1"/>
</dbReference>
<dbReference type="GO" id="GO:0036122">
    <property type="term" value="F:BMP binding"/>
    <property type="evidence" value="ECO:0007669"/>
    <property type="project" value="TreeGrafter"/>
</dbReference>
<evidence type="ECO:0000259" key="2">
    <source>
        <dbReference type="PROSITE" id="PS50184"/>
    </source>
</evidence>
<dbReference type="InterPro" id="IPR052278">
    <property type="entry name" value="Chordin-like_regulators"/>
</dbReference>
<comment type="caution">
    <text evidence="3">The sequence shown here is derived from an EMBL/GenBank/DDBJ whole genome shotgun (WGS) entry which is preliminary data.</text>
</comment>
<feature type="domain" description="VWFC" evidence="2">
    <location>
        <begin position="21"/>
        <end position="81"/>
    </location>
</feature>
<evidence type="ECO:0000256" key="1">
    <source>
        <dbReference type="SAM" id="MobiDB-lite"/>
    </source>
</evidence>
<dbReference type="Gene3D" id="2.10.70.10">
    <property type="entry name" value="Complement Module, domain 1"/>
    <property type="match status" value="2"/>
</dbReference>
<dbReference type="GO" id="GO:0009953">
    <property type="term" value="P:dorsal/ventral pattern formation"/>
    <property type="evidence" value="ECO:0007669"/>
    <property type="project" value="TreeGrafter"/>
</dbReference>
<protein>
    <submittedName>
        <fullName evidence="3">Kielin/chordin-like protein</fullName>
    </submittedName>
</protein>
<reference evidence="3" key="1">
    <citation type="submission" date="2021-10" db="EMBL/GenBank/DDBJ databases">
        <title>Tropical sea cucumber genome reveals ecological adaptation and Cuvierian tubules defense mechanism.</title>
        <authorList>
            <person name="Chen T."/>
        </authorList>
    </citation>
    <scope>NUCLEOTIDE SEQUENCE</scope>
    <source>
        <strain evidence="3">Nanhai2018</strain>
        <tissue evidence="3">Muscle</tissue>
    </source>
</reference>
<dbReference type="EMBL" id="JAIZAY010000012">
    <property type="protein sequence ID" value="KAJ8032165.1"/>
    <property type="molecule type" value="Genomic_DNA"/>
</dbReference>
<accession>A0A9Q1BT40</accession>
<dbReference type="Proteomes" id="UP001152320">
    <property type="component" value="Chromosome 12"/>
</dbReference>
<dbReference type="SUPFAM" id="SSF57603">
    <property type="entry name" value="FnI-like domain"/>
    <property type="match status" value="3"/>
</dbReference>
<gene>
    <name evidence="3" type="ORF">HOLleu_25614</name>
</gene>
<dbReference type="OrthoDB" id="8173378at2759"/>
<dbReference type="AlphaFoldDB" id="A0A9Q1BT40"/>
<dbReference type="SMART" id="SM00214">
    <property type="entry name" value="VWC"/>
    <property type="match status" value="3"/>
</dbReference>
<proteinExistence type="predicted"/>
<dbReference type="PANTHER" id="PTHR46526:SF1">
    <property type="entry name" value="CHORDIN"/>
    <property type="match status" value="1"/>
</dbReference>
<evidence type="ECO:0000313" key="4">
    <source>
        <dbReference type="Proteomes" id="UP001152320"/>
    </source>
</evidence>
<keyword evidence="4" id="KW-1185">Reference proteome</keyword>
<sequence length="315" mass="34441">MLDYGGVTYLSRSSRRNHDLADCEYEGQIYRDGVVFESERDPCIRCICRSGRVDCQSIASQCDTRCSHPVRLPDECCPVCLDCEYERRTVRNGARFRDPNDECQICTCEFGSVVCDPEDCPPVTCRNPQRVSGPSVQVFHVPPTFLAPIQLGTLKVAVKNVTTVTMTEDSSEMDNDQWIHLTIAESVNAGMVTCSVSQEIAPEYHVVKPTPQMANAALAVPVKCVLDGQEYRDGETFPSPSDPCMECGCYNGGIGCGPIRDCEPVTCSHPRKVDCCLECSEIDPTPSPPDVPKIKTGSPEKNMISSKGSGPGLVL</sequence>
<dbReference type="GO" id="GO:0030514">
    <property type="term" value="P:negative regulation of BMP signaling pathway"/>
    <property type="evidence" value="ECO:0007669"/>
    <property type="project" value="TreeGrafter"/>
</dbReference>
<feature type="region of interest" description="Disordered" evidence="1">
    <location>
        <begin position="286"/>
        <end position="315"/>
    </location>
</feature>
<organism evidence="3 4">
    <name type="scientific">Holothuria leucospilota</name>
    <name type="common">Black long sea cucumber</name>
    <name type="synonym">Mertensiothuria leucospilota</name>
    <dbReference type="NCBI Taxonomy" id="206669"/>
    <lineage>
        <taxon>Eukaryota</taxon>
        <taxon>Metazoa</taxon>
        <taxon>Echinodermata</taxon>
        <taxon>Eleutherozoa</taxon>
        <taxon>Echinozoa</taxon>
        <taxon>Holothuroidea</taxon>
        <taxon>Aspidochirotacea</taxon>
        <taxon>Aspidochirotida</taxon>
        <taxon>Holothuriidae</taxon>
        <taxon>Holothuria</taxon>
    </lineage>
</organism>
<dbReference type="PROSITE" id="PS50184">
    <property type="entry name" value="VWFC_2"/>
    <property type="match status" value="1"/>
</dbReference>
<dbReference type="GO" id="GO:0005615">
    <property type="term" value="C:extracellular space"/>
    <property type="evidence" value="ECO:0007669"/>
    <property type="project" value="TreeGrafter"/>
</dbReference>
<dbReference type="Pfam" id="PF23334">
    <property type="entry name" value="VWC2L_2nd"/>
    <property type="match status" value="2"/>
</dbReference>
<evidence type="ECO:0000313" key="3">
    <source>
        <dbReference type="EMBL" id="KAJ8032165.1"/>
    </source>
</evidence>
<dbReference type="PANTHER" id="PTHR46526">
    <property type="entry name" value="CHORDIN"/>
    <property type="match status" value="1"/>
</dbReference>
<name>A0A9Q1BT40_HOLLE</name>